<dbReference type="Proteomes" id="UP001146351">
    <property type="component" value="Unassembled WGS sequence"/>
</dbReference>
<reference evidence="1" key="2">
    <citation type="journal article" date="2023" name="IMA Fungus">
        <title>Comparative genomic study of the Penicillium genus elucidates a diverse pangenome and 15 lateral gene transfer events.</title>
        <authorList>
            <person name="Petersen C."/>
            <person name="Sorensen T."/>
            <person name="Nielsen M.R."/>
            <person name="Sondergaard T.E."/>
            <person name="Sorensen J.L."/>
            <person name="Fitzpatrick D.A."/>
            <person name="Frisvad J.C."/>
            <person name="Nielsen K.L."/>
        </authorList>
    </citation>
    <scope>NUCLEOTIDE SEQUENCE</scope>
    <source>
        <strain evidence="1">IBT 21917</strain>
    </source>
</reference>
<keyword evidence="2" id="KW-1185">Reference proteome</keyword>
<dbReference type="EMBL" id="JAPQKO010000003">
    <property type="protein sequence ID" value="KAJ5173049.1"/>
    <property type="molecule type" value="Genomic_DNA"/>
</dbReference>
<evidence type="ECO:0000313" key="2">
    <source>
        <dbReference type="Proteomes" id="UP001146351"/>
    </source>
</evidence>
<organism evidence="1 2">
    <name type="scientific">Penicillium capsulatum</name>
    <dbReference type="NCBI Taxonomy" id="69766"/>
    <lineage>
        <taxon>Eukaryota</taxon>
        <taxon>Fungi</taxon>
        <taxon>Dikarya</taxon>
        <taxon>Ascomycota</taxon>
        <taxon>Pezizomycotina</taxon>
        <taxon>Eurotiomycetes</taxon>
        <taxon>Eurotiomycetidae</taxon>
        <taxon>Eurotiales</taxon>
        <taxon>Aspergillaceae</taxon>
        <taxon>Penicillium</taxon>
    </lineage>
</organism>
<sequence>MQDANPGGGRNFSSPWLLIKEVSKLLSLSCFQRLRSLGNCLTFIRSYPRLPLFLNVPTQSFKPPIKLASVYKERFSSR</sequence>
<accession>A0A9W9LR79</accession>
<comment type="caution">
    <text evidence="1">The sequence shown here is derived from an EMBL/GenBank/DDBJ whole genome shotgun (WGS) entry which is preliminary data.</text>
</comment>
<protein>
    <submittedName>
        <fullName evidence="1">Uncharacterized protein</fullName>
    </submittedName>
</protein>
<name>A0A9W9LR79_9EURO</name>
<reference evidence="1" key="1">
    <citation type="submission" date="2022-11" db="EMBL/GenBank/DDBJ databases">
        <authorList>
            <person name="Petersen C."/>
        </authorList>
    </citation>
    <scope>NUCLEOTIDE SEQUENCE</scope>
    <source>
        <strain evidence="1">IBT 21917</strain>
    </source>
</reference>
<proteinExistence type="predicted"/>
<dbReference type="AlphaFoldDB" id="A0A9W9LR79"/>
<evidence type="ECO:0000313" key="1">
    <source>
        <dbReference type="EMBL" id="KAJ5173049.1"/>
    </source>
</evidence>
<gene>
    <name evidence="1" type="ORF">N7492_005642</name>
</gene>